<dbReference type="AlphaFoldDB" id="A0A4Y6UM10"/>
<dbReference type="RefSeq" id="WP_141460644.1">
    <property type="nucleotide sequence ID" value="NZ_CP038141.1"/>
</dbReference>
<dbReference type="GO" id="GO:0044781">
    <property type="term" value="P:bacterial-type flagellum organization"/>
    <property type="evidence" value="ECO:0007669"/>
    <property type="project" value="InterPro"/>
</dbReference>
<keyword evidence="2" id="KW-1185">Reference proteome</keyword>
<dbReference type="KEGG" id="ssam:E3D00_05415"/>
<organism evidence="1 2">
    <name type="scientific">Swingsia samuiensis</name>
    <dbReference type="NCBI Taxonomy" id="1293412"/>
    <lineage>
        <taxon>Bacteria</taxon>
        <taxon>Pseudomonadati</taxon>
        <taxon>Pseudomonadota</taxon>
        <taxon>Alphaproteobacteria</taxon>
        <taxon>Acetobacterales</taxon>
        <taxon>Acetobacteraceae</taxon>
        <taxon>Swingsia</taxon>
    </lineage>
</organism>
<gene>
    <name evidence="1" type="ORF">E3D00_05415</name>
</gene>
<dbReference type="OrthoDB" id="9808944at2"/>
<protein>
    <submittedName>
        <fullName evidence="1">Flagellin assembly protein</fullName>
    </submittedName>
</protein>
<dbReference type="InterPro" id="IPR010845">
    <property type="entry name" value="FlaF"/>
</dbReference>
<name>A0A4Y6UM10_9PROT</name>
<sequence>MSYAAQQYQKQSGNYLSSREVEAMAFRYVNNLLNNANSPSDRILAISNNKKLWTSLLRDVEQSPLSEILKKDIISLGIWSLKHSNLSLSNSLSLQPLIDINNDMIAGLSAPSASSLSPLS</sequence>
<evidence type="ECO:0000313" key="2">
    <source>
        <dbReference type="Proteomes" id="UP000316313"/>
    </source>
</evidence>
<dbReference type="Proteomes" id="UP000316313">
    <property type="component" value="Chromosome"/>
</dbReference>
<accession>A0A4Y6UM10</accession>
<keyword evidence="1" id="KW-0969">Cilium</keyword>
<dbReference type="Pfam" id="PF07309">
    <property type="entry name" value="FlaF"/>
    <property type="match status" value="1"/>
</dbReference>
<evidence type="ECO:0000313" key="1">
    <source>
        <dbReference type="EMBL" id="QDH17065.1"/>
    </source>
</evidence>
<keyword evidence="1" id="KW-0966">Cell projection</keyword>
<keyword evidence="1" id="KW-0282">Flagellum</keyword>
<dbReference type="EMBL" id="CP038141">
    <property type="protein sequence ID" value="QDH17065.1"/>
    <property type="molecule type" value="Genomic_DNA"/>
</dbReference>
<proteinExistence type="predicted"/>
<reference evidence="1 2" key="1">
    <citation type="submission" date="2019-03" db="EMBL/GenBank/DDBJ databases">
        <title>The complete genome sequence of Swingsia samuiensis NBRC107927(T).</title>
        <authorList>
            <person name="Chua K.-O."/>
            <person name="Chan K.-G."/>
            <person name="See-Too W.-S."/>
        </authorList>
    </citation>
    <scope>NUCLEOTIDE SEQUENCE [LARGE SCALE GENOMIC DNA]</scope>
    <source>
        <strain evidence="1 2">AH83</strain>
    </source>
</reference>